<dbReference type="InterPro" id="IPR029061">
    <property type="entry name" value="THDP-binding"/>
</dbReference>
<dbReference type="GO" id="GO:0016625">
    <property type="term" value="F:oxidoreductase activity, acting on the aldehyde or oxo group of donors, iron-sulfur protein as acceptor"/>
    <property type="evidence" value="ECO:0007669"/>
    <property type="project" value="UniProtKB-ARBA"/>
</dbReference>
<evidence type="ECO:0000256" key="9">
    <source>
        <dbReference type="ARBA" id="ARBA00023052"/>
    </source>
</evidence>
<dbReference type="InterPro" id="IPR051457">
    <property type="entry name" value="2-oxoacid:Fd_oxidoreductase"/>
</dbReference>
<dbReference type="AlphaFoldDB" id="A0A1F5ZSB6"/>
<comment type="cofactor">
    <cofactor evidence="2">
        <name>thiamine diphosphate</name>
        <dbReference type="ChEBI" id="CHEBI:58937"/>
    </cofactor>
</comment>
<dbReference type="GO" id="GO:0046872">
    <property type="term" value="F:metal ion binding"/>
    <property type="evidence" value="ECO:0007669"/>
    <property type="project" value="UniProtKB-KW"/>
</dbReference>
<dbReference type="CDD" id="cd03375">
    <property type="entry name" value="TPP_OGFOR"/>
    <property type="match status" value="1"/>
</dbReference>
<evidence type="ECO:0000256" key="6">
    <source>
        <dbReference type="ARBA" id="ARBA00023002"/>
    </source>
</evidence>
<feature type="domain" description="Thiamine pyrophosphate enzyme TPP-binding" evidence="10">
    <location>
        <begin position="49"/>
        <end position="193"/>
    </location>
</feature>
<comment type="caution">
    <text evidence="12">The sequence shown here is derived from an EMBL/GenBank/DDBJ whole genome shotgun (WGS) entry which is preliminary data.</text>
</comment>
<keyword evidence="8" id="KW-0411">Iron-sulfur</keyword>
<dbReference type="STRING" id="1798375.A2773_04750"/>
<dbReference type="GO" id="GO:0030976">
    <property type="term" value="F:thiamine pyrophosphate binding"/>
    <property type="evidence" value="ECO:0007669"/>
    <property type="project" value="InterPro"/>
</dbReference>
<gene>
    <name evidence="12" type="ORF">A2773_04750</name>
</gene>
<dbReference type="Pfam" id="PF02775">
    <property type="entry name" value="TPP_enzyme_C"/>
    <property type="match status" value="1"/>
</dbReference>
<dbReference type="InterPro" id="IPR032686">
    <property type="entry name" value="PFO_beta_C"/>
</dbReference>
<dbReference type="PANTHER" id="PTHR48084:SF4">
    <property type="entry name" value="2-OXOGLUTARATE OXIDOREDUCTASE SUBUNIT KORB"/>
    <property type="match status" value="1"/>
</dbReference>
<keyword evidence="7" id="KW-0408">Iron</keyword>
<evidence type="ECO:0000259" key="11">
    <source>
        <dbReference type="Pfam" id="PF12367"/>
    </source>
</evidence>
<sequence length="282" mass="30644">MPTPSFDGYFPTWCPGCGNFGIWAAIKGAFKALNYTPESAAVVFGIGCSGNMNDFLWVDSFHALHGRALPTAIGVKIANHNLPVIAIVGDGDCYGEGGNHFIHACRGNHDITVIVHDNRVYGLTTGQVAPTALKGFKAKSTPAGIIEVPVNPIALALTQGATFIAQGFSGDINHLTDLIVKGVNHKGFSLVNIFQPCVTFNPITSYGWYRERIYKLDQTNHDPKDMTKALTRAMELEEKIPIGIIYDTDRPTYTDSLPQLQNSTLIDTSISTDISGLREEFI</sequence>
<keyword evidence="6" id="KW-0560">Oxidoreductase</keyword>
<evidence type="ECO:0000256" key="4">
    <source>
        <dbReference type="ARBA" id="ARBA00022723"/>
    </source>
</evidence>
<accession>A0A1F5ZSB6</accession>
<dbReference type="GO" id="GO:0051536">
    <property type="term" value="F:iron-sulfur cluster binding"/>
    <property type="evidence" value="ECO:0007669"/>
    <property type="project" value="UniProtKB-KW"/>
</dbReference>
<evidence type="ECO:0000256" key="7">
    <source>
        <dbReference type="ARBA" id="ARBA00023004"/>
    </source>
</evidence>
<keyword evidence="5" id="KW-0460">Magnesium</keyword>
<dbReference type="EMBL" id="MFJE01000005">
    <property type="protein sequence ID" value="OGG15234.1"/>
    <property type="molecule type" value="Genomic_DNA"/>
</dbReference>
<dbReference type="Proteomes" id="UP000177383">
    <property type="component" value="Unassembled WGS sequence"/>
</dbReference>
<dbReference type="InterPro" id="IPR011766">
    <property type="entry name" value="TPP_enzyme_TPP-bd"/>
</dbReference>
<dbReference type="PANTHER" id="PTHR48084">
    <property type="entry name" value="2-OXOGLUTARATE OXIDOREDUCTASE SUBUNIT KORB-RELATED"/>
    <property type="match status" value="1"/>
</dbReference>
<keyword evidence="4" id="KW-0479">Metal-binding</keyword>
<evidence type="ECO:0000256" key="3">
    <source>
        <dbReference type="ARBA" id="ARBA00001966"/>
    </source>
</evidence>
<dbReference type="NCBIfam" id="TIGR02177">
    <property type="entry name" value="PorB_KorB"/>
    <property type="match status" value="1"/>
</dbReference>
<evidence type="ECO:0000256" key="2">
    <source>
        <dbReference type="ARBA" id="ARBA00001964"/>
    </source>
</evidence>
<protein>
    <submittedName>
        <fullName evidence="12">2-oxoacid ferredoxin oxidoreductase</fullName>
    </submittedName>
</protein>
<organism evidence="12 13">
    <name type="scientific">Candidatus Gottesmanbacteria bacterium RIFCSPHIGHO2_01_FULL_39_10</name>
    <dbReference type="NCBI Taxonomy" id="1798375"/>
    <lineage>
        <taxon>Bacteria</taxon>
        <taxon>Candidatus Gottesmaniibacteriota</taxon>
    </lineage>
</organism>
<dbReference type="InterPro" id="IPR011896">
    <property type="entry name" value="OFOB"/>
</dbReference>
<proteinExistence type="predicted"/>
<comment type="cofactor">
    <cofactor evidence="1">
        <name>Mg(2+)</name>
        <dbReference type="ChEBI" id="CHEBI:18420"/>
    </cofactor>
</comment>
<feature type="domain" description="Pyruvate ferredoxin oxidoreductase beta subunit C-terminal" evidence="11">
    <location>
        <begin position="197"/>
        <end position="261"/>
    </location>
</feature>
<comment type="cofactor">
    <cofactor evidence="3">
        <name>[4Fe-4S] cluster</name>
        <dbReference type="ChEBI" id="CHEBI:49883"/>
    </cofactor>
</comment>
<dbReference type="Pfam" id="PF12367">
    <property type="entry name" value="PFO_beta_C"/>
    <property type="match status" value="1"/>
</dbReference>
<evidence type="ECO:0000256" key="1">
    <source>
        <dbReference type="ARBA" id="ARBA00001946"/>
    </source>
</evidence>
<evidence type="ECO:0000256" key="8">
    <source>
        <dbReference type="ARBA" id="ARBA00023014"/>
    </source>
</evidence>
<dbReference type="GO" id="GO:0045333">
    <property type="term" value="P:cellular respiration"/>
    <property type="evidence" value="ECO:0007669"/>
    <property type="project" value="UniProtKB-ARBA"/>
</dbReference>
<name>A0A1F5ZSB6_9BACT</name>
<evidence type="ECO:0000313" key="13">
    <source>
        <dbReference type="Proteomes" id="UP000177383"/>
    </source>
</evidence>
<keyword evidence="9" id="KW-0786">Thiamine pyrophosphate</keyword>
<dbReference type="SUPFAM" id="SSF52518">
    <property type="entry name" value="Thiamin diphosphate-binding fold (THDP-binding)"/>
    <property type="match status" value="1"/>
</dbReference>
<reference evidence="12 13" key="1">
    <citation type="journal article" date="2016" name="Nat. Commun.">
        <title>Thousands of microbial genomes shed light on interconnected biogeochemical processes in an aquifer system.</title>
        <authorList>
            <person name="Anantharaman K."/>
            <person name="Brown C.T."/>
            <person name="Hug L.A."/>
            <person name="Sharon I."/>
            <person name="Castelle C.J."/>
            <person name="Probst A.J."/>
            <person name="Thomas B.C."/>
            <person name="Singh A."/>
            <person name="Wilkins M.J."/>
            <person name="Karaoz U."/>
            <person name="Brodie E.L."/>
            <person name="Williams K.H."/>
            <person name="Hubbard S.S."/>
            <person name="Banfield J.F."/>
        </authorList>
    </citation>
    <scope>NUCLEOTIDE SEQUENCE [LARGE SCALE GENOMIC DNA]</scope>
</reference>
<dbReference type="Gene3D" id="3.40.50.970">
    <property type="match status" value="1"/>
</dbReference>
<evidence type="ECO:0000256" key="5">
    <source>
        <dbReference type="ARBA" id="ARBA00022842"/>
    </source>
</evidence>
<evidence type="ECO:0000313" key="12">
    <source>
        <dbReference type="EMBL" id="OGG15234.1"/>
    </source>
</evidence>
<evidence type="ECO:0000259" key="10">
    <source>
        <dbReference type="Pfam" id="PF02775"/>
    </source>
</evidence>